<proteinExistence type="predicted"/>
<feature type="transmembrane region" description="Helical" evidence="1">
    <location>
        <begin position="54"/>
        <end position="72"/>
    </location>
</feature>
<dbReference type="Proteomes" id="UP000052052">
    <property type="component" value="Unassembled WGS sequence"/>
</dbReference>
<gene>
    <name evidence="2" type="ORF">ABB29_06730</name>
</gene>
<dbReference type="EMBL" id="LDJL01000006">
    <property type="protein sequence ID" value="KRG70440.1"/>
    <property type="molecule type" value="Genomic_DNA"/>
</dbReference>
<keyword evidence="1" id="KW-0472">Membrane</keyword>
<accession>A0A0R0CZ79</accession>
<organism evidence="2 3">
    <name type="scientific">Pseudoxanthomonas dokdonensis</name>
    <dbReference type="NCBI Taxonomy" id="344882"/>
    <lineage>
        <taxon>Bacteria</taxon>
        <taxon>Pseudomonadati</taxon>
        <taxon>Pseudomonadota</taxon>
        <taxon>Gammaproteobacteria</taxon>
        <taxon>Lysobacterales</taxon>
        <taxon>Lysobacteraceae</taxon>
        <taxon>Pseudoxanthomonas</taxon>
    </lineage>
</organism>
<keyword evidence="3" id="KW-1185">Reference proteome</keyword>
<evidence type="ECO:0000313" key="2">
    <source>
        <dbReference type="EMBL" id="KRG70440.1"/>
    </source>
</evidence>
<reference evidence="2 3" key="1">
    <citation type="submission" date="2015-05" db="EMBL/GenBank/DDBJ databases">
        <title>Genome sequencing and analysis of members of genus Stenotrophomonas.</title>
        <authorList>
            <person name="Patil P.P."/>
            <person name="Midha S."/>
            <person name="Patil P.B."/>
        </authorList>
    </citation>
    <scope>NUCLEOTIDE SEQUENCE [LARGE SCALE GENOMIC DNA]</scope>
    <source>
        <strain evidence="2 3">DSM 21858</strain>
    </source>
</reference>
<evidence type="ECO:0000256" key="1">
    <source>
        <dbReference type="SAM" id="Phobius"/>
    </source>
</evidence>
<sequence length="76" mass="8945">MFRAIERWYKGEIKETGGYQAPGILLLPKRHVEYHWTARVARTLVAFYLKHWQWIWGSAIALLGIYVAYLAVPLKQ</sequence>
<name>A0A0R0CZ79_9GAMM</name>
<keyword evidence="1" id="KW-1133">Transmembrane helix</keyword>
<keyword evidence="1" id="KW-0812">Transmembrane</keyword>
<dbReference type="OrthoDB" id="8550178at2"/>
<dbReference type="AlphaFoldDB" id="A0A0R0CZ79"/>
<evidence type="ECO:0000313" key="3">
    <source>
        <dbReference type="Proteomes" id="UP000052052"/>
    </source>
</evidence>
<dbReference type="PATRIC" id="fig|344882.3.peg.2685"/>
<protein>
    <submittedName>
        <fullName evidence="2">Uncharacterized protein</fullName>
    </submittedName>
</protein>
<comment type="caution">
    <text evidence="2">The sequence shown here is derived from an EMBL/GenBank/DDBJ whole genome shotgun (WGS) entry which is preliminary data.</text>
</comment>
<dbReference type="RefSeq" id="WP_057657853.1">
    <property type="nucleotide sequence ID" value="NZ_LDJL01000006.1"/>
</dbReference>